<evidence type="ECO:0000259" key="4">
    <source>
        <dbReference type="Pfam" id="PF13613"/>
    </source>
</evidence>
<feature type="non-terminal residue" evidence="5">
    <location>
        <position position="182"/>
    </location>
</feature>
<sequence length="182" mass="20336">DKDAPKQGGPRQLSPREELFLTLCRLIQGFKEEHLSHLYGISQATVIQHHSYMALYKEKVEEHMPADFKEKYPSPRVITDCTEIRCQIPKSLLFNSELFSSYKNHTTLKVLVGISPGGAITFISQLYTGHISNREIVMPSGFLTLPFARGDSVMADKGFTVQDLLPLGVCLNIPPFLGSKGQ</sequence>
<evidence type="ECO:0000259" key="3">
    <source>
        <dbReference type="Pfam" id="PF13359"/>
    </source>
</evidence>
<reference evidence="5 6" key="1">
    <citation type="submission" date="2022-05" db="EMBL/GenBank/DDBJ databases">
        <authorList>
            <consortium name="Genoscope - CEA"/>
            <person name="William W."/>
        </authorList>
    </citation>
    <scope>NUCLEOTIDE SEQUENCE [LARGE SCALE GENOMIC DNA]</scope>
</reference>
<dbReference type="EMBL" id="CALNXI010002453">
    <property type="protein sequence ID" value="CAH3187848.1"/>
    <property type="molecule type" value="Genomic_DNA"/>
</dbReference>
<name>A0ABN8SDM0_9CNID</name>
<dbReference type="PANTHER" id="PTHR23080:SF133">
    <property type="entry name" value="SI:CH211-262I1.5-RELATED"/>
    <property type="match status" value="1"/>
</dbReference>
<dbReference type="InterPro" id="IPR027805">
    <property type="entry name" value="Transposase_HTH_dom"/>
</dbReference>
<gene>
    <name evidence="5" type="ORF">PEVE_00017971</name>
</gene>
<dbReference type="PANTHER" id="PTHR23080">
    <property type="entry name" value="THAP DOMAIN PROTEIN"/>
    <property type="match status" value="1"/>
</dbReference>
<proteinExistence type="predicted"/>
<protein>
    <recommendedName>
        <fullName evidence="7">DDE Tnp4 domain-containing protein</fullName>
    </recommendedName>
</protein>
<evidence type="ECO:0000313" key="5">
    <source>
        <dbReference type="EMBL" id="CAH3187848.1"/>
    </source>
</evidence>
<evidence type="ECO:0000256" key="1">
    <source>
        <dbReference type="ARBA" id="ARBA00001968"/>
    </source>
</evidence>
<feature type="non-terminal residue" evidence="5">
    <location>
        <position position="1"/>
    </location>
</feature>
<evidence type="ECO:0000313" key="6">
    <source>
        <dbReference type="Proteomes" id="UP001159427"/>
    </source>
</evidence>
<dbReference type="Pfam" id="PF13359">
    <property type="entry name" value="DDE_Tnp_4"/>
    <property type="match status" value="1"/>
</dbReference>
<dbReference type="InterPro" id="IPR027806">
    <property type="entry name" value="HARBI1_dom"/>
</dbReference>
<feature type="domain" description="DDE Tnp4" evidence="3">
    <location>
        <begin position="80"/>
        <end position="166"/>
    </location>
</feature>
<feature type="domain" description="Transposase Helix-turn-helix" evidence="4">
    <location>
        <begin position="12"/>
        <end position="46"/>
    </location>
</feature>
<keyword evidence="2" id="KW-0479">Metal-binding</keyword>
<dbReference type="Pfam" id="PF13613">
    <property type="entry name" value="HTH_Tnp_4"/>
    <property type="match status" value="1"/>
</dbReference>
<accession>A0ABN8SDM0</accession>
<comment type="caution">
    <text evidence="5">The sequence shown here is derived from an EMBL/GenBank/DDBJ whole genome shotgun (WGS) entry which is preliminary data.</text>
</comment>
<keyword evidence="6" id="KW-1185">Reference proteome</keyword>
<evidence type="ECO:0000256" key="2">
    <source>
        <dbReference type="ARBA" id="ARBA00022723"/>
    </source>
</evidence>
<organism evidence="5 6">
    <name type="scientific">Porites evermanni</name>
    <dbReference type="NCBI Taxonomy" id="104178"/>
    <lineage>
        <taxon>Eukaryota</taxon>
        <taxon>Metazoa</taxon>
        <taxon>Cnidaria</taxon>
        <taxon>Anthozoa</taxon>
        <taxon>Hexacorallia</taxon>
        <taxon>Scleractinia</taxon>
        <taxon>Fungiina</taxon>
        <taxon>Poritidae</taxon>
        <taxon>Porites</taxon>
    </lineage>
</organism>
<evidence type="ECO:0008006" key="7">
    <source>
        <dbReference type="Google" id="ProtNLM"/>
    </source>
</evidence>
<comment type="cofactor">
    <cofactor evidence="1">
        <name>a divalent metal cation</name>
        <dbReference type="ChEBI" id="CHEBI:60240"/>
    </cofactor>
</comment>
<dbReference type="Proteomes" id="UP001159427">
    <property type="component" value="Unassembled WGS sequence"/>
</dbReference>